<dbReference type="Proteomes" id="UP000237441">
    <property type="component" value="Unassembled WGS sequence"/>
</dbReference>
<gene>
    <name evidence="2" type="ORF">BB8028_0006g02560</name>
</gene>
<protein>
    <recommendedName>
        <fullName evidence="4">Glucan 1, 4-alpha-glucosidase</fullName>
    </recommendedName>
</protein>
<feature type="region of interest" description="Disordered" evidence="1">
    <location>
        <begin position="432"/>
        <end position="465"/>
    </location>
</feature>
<dbReference type="OrthoDB" id="5206740at2759"/>
<evidence type="ECO:0000256" key="1">
    <source>
        <dbReference type="SAM" id="MobiDB-lite"/>
    </source>
</evidence>
<reference evidence="2 3" key="1">
    <citation type="submission" date="2016-07" db="EMBL/GenBank/DDBJ databases">
        <title>Comparative genomics of the entomopathogenic fungus Beauveria bassiana.</title>
        <authorList>
            <person name="Valero Jimenez C.A."/>
            <person name="Zwaan B.J."/>
            <person name="Van Kan J.A."/>
            <person name="Takken W."/>
            <person name="Debets A.J."/>
            <person name="Schoustra S.E."/>
            <person name="Koenraadt C.J."/>
        </authorList>
    </citation>
    <scope>NUCLEOTIDE SEQUENCE [LARGE SCALE GENOMIC DNA]</scope>
    <source>
        <strain evidence="2 3">ARSEF 8028</strain>
    </source>
</reference>
<dbReference type="AlphaFoldDB" id="A0A2S7YIY0"/>
<evidence type="ECO:0000313" key="2">
    <source>
        <dbReference type="EMBL" id="PQK15934.1"/>
    </source>
</evidence>
<name>A0A2S7YIY0_BEABA</name>
<evidence type="ECO:0008006" key="4">
    <source>
        <dbReference type="Google" id="ProtNLM"/>
    </source>
</evidence>
<proteinExistence type="predicted"/>
<feature type="region of interest" description="Disordered" evidence="1">
    <location>
        <begin position="207"/>
        <end position="243"/>
    </location>
</feature>
<dbReference type="EMBL" id="JRHA01000006">
    <property type="protein sequence ID" value="PQK15934.1"/>
    <property type="molecule type" value="Genomic_DNA"/>
</dbReference>
<feature type="compositionally biased region" description="Polar residues" evidence="1">
    <location>
        <begin position="44"/>
        <end position="55"/>
    </location>
</feature>
<feature type="region of interest" description="Disordered" evidence="1">
    <location>
        <begin position="368"/>
        <end position="395"/>
    </location>
</feature>
<comment type="caution">
    <text evidence="2">The sequence shown here is derived from an EMBL/GenBank/DDBJ whole genome shotgun (WGS) entry which is preliminary data.</text>
</comment>
<feature type="region of interest" description="Disordered" evidence="1">
    <location>
        <begin position="116"/>
        <end position="173"/>
    </location>
</feature>
<feature type="region of interest" description="Disordered" evidence="1">
    <location>
        <begin position="1"/>
        <end position="65"/>
    </location>
</feature>
<feature type="compositionally biased region" description="Low complexity" evidence="1">
    <location>
        <begin position="207"/>
        <end position="230"/>
    </location>
</feature>
<feature type="compositionally biased region" description="Low complexity" evidence="1">
    <location>
        <begin position="370"/>
        <end position="390"/>
    </location>
</feature>
<accession>A0A2S7YIY0</accession>
<organism evidence="2 3">
    <name type="scientific">Beauveria bassiana</name>
    <name type="common">White muscardine disease fungus</name>
    <name type="synonym">Tritirachium shiotae</name>
    <dbReference type="NCBI Taxonomy" id="176275"/>
    <lineage>
        <taxon>Eukaryota</taxon>
        <taxon>Fungi</taxon>
        <taxon>Dikarya</taxon>
        <taxon>Ascomycota</taxon>
        <taxon>Pezizomycotina</taxon>
        <taxon>Sordariomycetes</taxon>
        <taxon>Hypocreomycetidae</taxon>
        <taxon>Hypocreales</taxon>
        <taxon>Cordycipitaceae</taxon>
        <taxon>Beauveria</taxon>
    </lineage>
</organism>
<sequence length="473" mass="49035">MSVMASRPPNMPAGAGGGGPSKRPRLSLQIKTSCLSGSSCSSGNAALTSTSTPNRSRGFPLNPSDPTAFNTLSNAYVTAIERASTPLASPAAAEPLTAITTLQAISLYSPLGGRRPRPAAASAYPATPVSASSPRRQQQQQLRLLPSNSVMSPTPPVSAGAVEGGGKGRNSTVFSFSPRDAAAGRHSLEQALYAAAAVTIPASPAATIPASPAATPPKKQQQQQQQQQPARAGVSGSPPPYTHAKALRSILRNSPLSSRRSASSPRRLTTPTVRIQQEDAQQQQQQQQQQQRAAKRVCYHSPIEQEITTNTYTKSHIDLLVEEAATASPCSPRRMPVDLLRAFSANEIRDGGQTPGAFEDESKRLDAALSSSGDGVQKSSISSSSSTGTTRGEKKRRWVWTIGREDEEVDEDEEQLGGAVVAAARAAAAAAAAASAAAGGSGSGSGGAPLLSVPTPKRKTDTDVADVEMAVMT</sequence>
<feature type="compositionally biased region" description="Low complexity" evidence="1">
    <location>
        <begin position="116"/>
        <end position="145"/>
    </location>
</feature>
<feature type="compositionally biased region" description="Low complexity" evidence="1">
    <location>
        <begin position="33"/>
        <end position="43"/>
    </location>
</feature>
<evidence type="ECO:0000313" key="3">
    <source>
        <dbReference type="Proteomes" id="UP000237441"/>
    </source>
</evidence>